<name>A0A2I2KRX9_9ACTN</name>
<evidence type="ECO:0000256" key="1">
    <source>
        <dbReference type="ARBA" id="ARBA00023015"/>
    </source>
</evidence>
<dbReference type="Pfam" id="PF01638">
    <property type="entry name" value="HxlR"/>
    <property type="match status" value="1"/>
</dbReference>
<evidence type="ECO:0000313" key="5">
    <source>
        <dbReference type="EMBL" id="SNQ48412.1"/>
    </source>
</evidence>
<protein>
    <recommendedName>
        <fullName evidence="4">HTH hxlR-type domain-containing protein</fullName>
    </recommendedName>
</protein>
<dbReference type="PROSITE" id="PS51118">
    <property type="entry name" value="HTH_HXLR"/>
    <property type="match status" value="1"/>
</dbReference>
<keyword evidence="2" id="KW-0238">DNA-binding</keyword>
<evidence type="ECO:0000313" key="6">
    <source>
        <dbReference type="Proteomes" id="UP000234331"/>
    </source>
</evidence>
<dbReference type="SUPFAM" id="SSF46785">
    <property type="entry name" value="Winged helix' DNA-binding domain"/>
    <property type="match status" value="1"/>
</dbReference>
<dbReference type="PANTHER" id="PTHR33204">
    <property type="entry name" value="TRANSCRIPTIONAL REGULATOR, MARR FAMILY"/>
    <property type="match status" value="1"/>
</dbReference>
<dbReference type="Gene3D" id="1.10.10.10">
    <property type="entry name" value="Winged helix-like DNA-binding domain superfamily/Winged helix DNA-binding domain"/>
    <property type="match status" value="1"/>
</dbReference>
<dbReference type="RefSeq" id="WP_101832090.1">
    <property type="nucleotide sequence ID" value="NZ_FZMO01000165.1"/>
</dbReference>
<gene>
    <name evidence="5" type="ORF">FRACA_2470007</name>
</gene>
<keyword evidence="3" id="KW-0804">Transcription</keyword>
<accession>A0A2I2KRX9</accession>
<dbReference type="PANTHER" id="PTHR33204:SF18">
    <property type="entry name" value="TRANSCRIPTIONAL REGULATORY PROTEIN"/>
    <property type="match status" value="1"/>
</dbReference>
<keyword evidence="6" id="KW-1185">Reference proteome</keyword>
<dbReference type="InterPro" id="IPR036388">
    <property type="entry name" value="WH-like_DNA-bd_sf"/>
</dbReference>
<dbReference type="InterPro" id="IPR002577">
    <property type="entry name" value="HTH_HxlR"/>
</dbReference>
<reference evidence="5 6" key="1">
    <citation type="submission" date="2017-06" db="EMBL/GenBank/DDBJ databases">
        <authorList>
            <person name="Kim H.J."/>
            <person name="Triplett B.A."/>
        </authorList>
    </citation>
    <scope>NUCLEOTIDE SEQUENCE [LARGE SCALE GENOMIC DNA]</scope>
    <source>
        <strain evidence="5">FRACA_ARgP5</strain>
    </source>
</reference>
<dbReference type="EMBL" id="FZMO01000165">
    <property type="protein sequence ID" value="SNQ48412.1"/>
    <property type="molecule type" value="Genomic_DNA"/>
</dbReference>
<evidence type="ECO:0000256" key="2">
    <source>
        <dbReference type="ARBA" id="ARBA00023125"/>
    </source>
</evidence>
<dbReference type="OrthoDB" id="5181972at2"/>
<dbReference type="GO" id="GO:0003677">
    <property type="term" value="F:DNA binding"/>
    <property type="evidence" value="ECO:0007669"/>
    <property type="project" value="UniProtKB-KW"/>
</dbReference>
<sequence length="155" mass="17685">MLRRTYEQEHCSIAASLEILGDRWTLLILREACRGATRFADFQSRLGLARTVLSERLSRLTADGLFDRRRYQDQPERFEYVLTQQGRDVWPILNALMVWGDRHVMAGNPPYLILHRDCGGHIDDRRRCEACGREVDVTDVRRVPGPGAPVPPAAG</sequence>
<keyword evidence="1" id="KW-0805">Transcription regulation</keyword>
<feature type="domain" description="HTH hxlR-type" evidence="4">
    <location>
        <begin position="11"/>
        <end position="108"/>
    </location>
</feature>
<organism evidence="5 6">
    <name type="scientific">Frankia canadensis</name>
    <dbReference type="NCBI Taxonomy" id="1836972"/>
    <lineage>
        <taxon>Bacteria</taxon>
        <taxon>Bacillati</taxon>
        <taxon>Actinomycetota</taxon>
        <taxon>Actinomycetes</taxon>
        <taxon>Frankiales</taxon>
        <taxon>Frankiaceae</taxon>
        <taxon>Frankia</taxon>
    </lineage>
</organism>
<dbReference type="Proteomes" id="UP000234331">
    <property type="component" value="Unassembled WGS sequence"/>
</dbReference>
<evidence type="ECO:0000259" key="4">
    <source>
        <dbReference type="PROSITE" id="PS51118"/>
    </source>
</evidence>
<dbReference type="InterPro" id="IPR036390">
    <property type="entry name" value="WH_DNA-bd_sf"/>
</dbReference>
<proteinExistence type="predicted"/>
<dbReference type="AlphaFoldDB" id="A0A2I2KRX9"/>
<evidence type="ECO:0000256" key="3">
    <source>
        <dbReference type="ARBA" id="ARBA00023163"/>
    </source>
</evidence>